<sequence length="497" mass="57745">MLKVSQQEYIKYLREFEGLNISEIKERLDVNWRTAKKYADKDDWNEPVMKTERKSPVMDSYKEIVDTWLSEDRLVPRKQRHTSKAIFNRLVNELGFSGGYRTVCTYVEKRKKAMKLEEAKAYEKLEHPAGEAQVDFYTMKVSKESELVDRKVLVLSYPNSNAAFVHPVPSENQECFLEALKRLFEKSCGVPHTIWFDNLSAAVAHINKNGERTLTDSFLKFRAHYGFKSVFCNPASGNEKGNVENKCGYTRRNFCVPIPILESLEKLEEELDERSSLDMERPHYQKGKTIKELWEEEKKSLKNLPLKSYEVYRLDSMLVNNYGEVKIDKMPITVFGAKPGTYLPVKIMWDKIEVLDNEYNLLTSVPRAYTDKVQEVPWVEVFKGYCRKPRSVTHSQFAKMLPRELYEYICIDDIADRKDRITACLNWIAVYSVKDINEALIKAKDNLCVSVITAVLHSMNGHTTSYKREVAENYTPEEIRKAPPNLDKYNQLSRAGV</sequence>
<protein>
    <submittedName>
        <fullName evidence="2">IS21 family transposase</fullName>
    </submittedName>
</protein>
<evidence type="ECO:0000259" key="1">
    <source>
        <dbReference type="PROSITE" id="PS50994"/>
    </source>
</evidence>
<dbReference type="PANTHER" id="PTHR35004:SF7">
    <property type="entry name" value="INTEGRASE PROTEIN"/>
    <property type="match status" value="1"/>
</dbReference>
<evidence type="ECO:0000313" key="2">
    <source>
        <dbReference type="EMBL" id="MFL0248766.1"/>
    </source>
</evidence>
<gene>
    <name evidence="2" type="primary">istA</name>
    <name evidence="2" type="ORF">ACJDUG_17635</name>
</gene>
<dbReference type="Gene3D" id="3.30.420.10">
    <property type="entry name" value="Ribonuclease H-like superfamily/Ribonuclease H"/>
    <property type="match status" value="1"/>
</dbReference>
<dbReference type="InterPro" id="IPR012337">
    <property type="entry name" value="RNaseH-like_sf"/>
</dbReference>
<keyword evidence="3" id="KW-1185">Reference proteome</keyword>
<organism evidence="2 3">
    <name type="scientific">Candidatus Clostridium stratigraminis</name>
    <dbReference type="NCBI Taxonomy" id="3381661"/>
    <lineage>
        <taxon>Bacteria</taxon>
        <taxon>Bacillati</taxon>
        <taxon>Bacillota</taxon>
        <taxon>Clostridia</taxon>
        <taxon>Eubacteriales</taxon>
        <taxon>Clostridiaceae</taxon>
        <taxon>Clostridium</taxon>
    </lineage>
</organism>
<proteinExistence type="predicted"/>
<evidence type="ECO:0000313" key="3">
    <source>
        <dbReference type="Proteomes" id="UP001623591"/>
    </source>
</evidence>
<dbReference type="SUPFAM" id="SSF53098">
    <property type="entry name" value="Ribonuclease H-like"/>
    <property type="match status" value="1"/>
</dbReference>
<dbReference type="InterPro" id="IPR001584">
    <property type="entry name" value="Integrase_cat-core"/>
</dbReference>
<reference evidence="2 3" key="1">
    <citation type="submission" date="2024-11" db="EMBL/GenBank/DDBJ databases">
        <authorList>
            <person name="Heng Y.C."/>
            <person name="Lim A.C.H."/>
            <person name="Lee J.K.Y."/>
            <person name="Kittelmann S."/>
        </authorList>
    </citation>
    <scope>NUCLEOTIDE SEQUENCE [LARGE SCALE GENOMIC DNA]</scope>
    <source>
        <strain evidence="2 3">WILCCON 0185</strain>
    </source>
</reference>
<dbReference type="Proteomes" id="UP001623591">
    <property type="component" value="Unassembled WGS sequence"/>
</dbReference>
<name>A0ABW8T885_9CLOT</name>
<accession>A0ABW8T885</accession>
<dbReference type="InterPro" id="IPR036397">
    <property type="entry name" value="RNaseH_sf"/>
</dbReference>
<dbReference type="RefSeq" id="WP_406771191.1">
    <property type="nucleotide sequence ID" value="NZ_JBJHZZ010000035.1"/>
</dbReference>
<feature type="domain" description="Integrase catalytic" evidence="1">
    <location>
        <begin position="124"/>
        <end position="298"/>
    </location>
</feature>
<comment type="caution">
    <text evidence="2">The sequence shown here is derived from an EMBL/GenBank/DDBJ whole genome shotgun (WGS) entry which is preliminary data.</text>
</comment>
<dbReference type="EMBL" id="JBJHZZ010000035">
    <property type="protein sequence ID" value="MFL0248766.1"/>
    <property type="molecule type" value="Genomic_DNA"/>
</dbReference>
<dbReference type="NCBIfam" id="NF033546">
    <property type="entry name" value="transpos_IS21"/>
    <property type="match status" value="1"/>
</dbReference>
<dbReference type="PANTHER" id="PTHR35004">
    <property type="entry name" value="TRANSPOSASE RV3428C-RELATED"/>
    <property type="match status" value="1"/>
</dbReference>
<dbReference type="PROSITE" id="PS50994">
    <property type="entry name" value="INTEGRASE"/>
    <property type="match status" value="1"/>
</dbReference>